<feature type="domain" description="Histidine kinase" evidence="12">
    <location>
        <begin position="121"/>
        <end position="320"/>
    </location>
</feature>
<sequence>MAMGSWKRIKGSLGPAARTVIAVWLVTVGLLASLGLLAQVPAVVVLYGVSLATLPLGAGLVSLYFKGRRRQAALTTGKKAVLDGLYSPGELEALKAIFAHQADLRRQQQMTQRTLTDNFSLWAHQIKTPLAAAKLLAAAQDPPSLPLRNALEAIRAYVDMALAQVALSEKGPQLDLAPCRIDAVLEEVLQRTAGLFLAGQVQLDYRPTRLQVTSDSRLLAVLFEQVLTNAAKYSPAGQVTIFAEGSRVIIRDTGCGIAADELPRVFQRGYAGSRGRLDERASGMGLYVARQIADYLDIGLELTSKPQEGTTVTLTFPAYALRQE</sequence>
<dbReference type="SMART" id="SM00387">
    <property type="entry name" value="HATPase_c"/>
    <property type="match status" value="1"/>
</dbReference>
<comment type="subcellular location">
    <subcellularLocation>
        <location evidence="2">Cell membrane</location>
        <topology evidence="2">Multi-pass membrane protein</topology>
    </subcellularLocation>
</comment>
<protein>
    <recommendedName>
        <fullName evidence="3">histidine kinase</fullName>
        <ecNumber evidence="3">2.7.13.3</ecNumber>
    </recommendedName>
</protein>
<feature type="transmembrane region" description="Helical" evidence="11">
    <location>
        <begin position="20"/>
        <end position="38"/>
    </location>
</feature>
<dbReference type="Proteomes" id="UP001631949">
    <property type="component" value="Unassembled WGS sequence"/>
</dbReference>
<keyword evidence="14" id="KW-1185">Reference proteome</keyword>
<evidence type="ECO:0000256" key="2">
    <source>
        <dbReference type="ARBA" id="ARBA00004651"/>
    </source>
</evidence>
<evidence type="ECO:0000256" key="11">
    <source>
        <dbReference type="SAM" id="Phobius"/>
    </source>
</evidence>
<dbReference type="EMBL" id="JBJUVG010000001">
    <property type="protein sequence ID" value="MFM9413003.1"/>
    <property type="molecule type" value="Genomic_DNA"/>
</dbReference>
<dbReference type="Pfam" id="PF02518">
    <property type="entry name" value="HATPase_c"/>
    <property type="match status" value="1"/>
</dbReference>
<keyword evidence="8 11" id="KW-1133">Transmembrane helix</keyword>
<keyword evidence="4" id="KW-1003">Cell membrane</keyword>
<dbReference type="PROSITE" id="PS50109">
    <property type="entry name" value="HIS_KIN"/>
    <property type="match status" value="1"/>
</dbReference>
<dbReference type="EC" id="2.7.13.3" evidence="3"/>
<evidence type="ECO:0000313" key="14">
    <source>
        <dbReference type="Proteomes" id="UP001631949"/>
    </source>
</evidence>
<evidence type="ECO:0000256" key="5">
    <source>
        <dbReference type="ARBA" id="ARBA00022679"/>
    </source>
</evidence>
<dbReference type="PRINTS" id="PR00344">
    <property type="entry name" value="BCTRLSENSOR"/>
</dbReference>
<evidence type="ECO:0000256" key="7">
    <source>
        <dbReference type="ARBA" id="ARBA00022777"/>
    </source>
</evidence>
<keyword evidence="9" id="KW-0902">Two-component regulatory system</keyword>
<evidence type="ECO:0000256" key="10">
    <source>
        <dbReference type="ARBA" id="ARBA00023136"/>
    </source>
</evidence>
<evidence type="ECO:0000256" key="1">
    <source>
        <dbReference type="ARBA" id="ARBA00000085"/>
    </source>
</evidence>
<organism evidence="13 14">
    <name type="scientific">Peptococcus simiae</name>
    <dbReference type="NCBI Taxonomy" id="1643805"/>
    <lineage>
        <taxon>Bacteria</taxon>
        <taxon>Bacillati</taxon>
        <taxon>Bacillota</taxon>
        <taxon>Clostridia</taxon>
        <taxon>Eubacteriales</taxon>
        <taxon>Peptococcaceae</taxon>
        <taxon>Peptococcus</taxon>
    </lineage>
</organism>
<dbReference type="SUPFAM" id="SSF55874">
    <property type="entry name" value="ATPase domain of HSP90 chaperone/DNA topoisomerase II/histidine kinase"/>
    <property type="match status" value="1"/>
</dbReference>
<evidence type="ECO:0000259" key="12">
    <source>
        <dbReference type="PROSITE" id="PS50109"/>
    </source>
</evidence>
<evidence type="ECO:0000256" key="3">
    <source>
        <dbReference type="ARBA" id="ARBA00012438"/>
    </source>
</evidence>
<dbReference type="InterPro" id="IPR036890">
    <property type="entry name" value="HATPase_C_sf"/>
</dbReference>
<evidence type="ECO:0000256" key="8">
    <source>
        <dbReference type="ARBA" id="ARBA00022989"/>
    </source>
</evidence>
<gene>
    <name evidence="13" type="ORF">ACKQTC_01250</name>
</gene>
<accession>A0ABW9GWE6</accession>
<evidence type="ECO:0000256" key="6">
    <source>
        <dbReference type="ARBA" id="ARBA00022692"/>
    </source>
</evidence>
<evidence type="ECO:0000256" key="4">
    <source>
        <dbReference type="ARBA" id="ARBA00022475"/>
    </source>
</evidence>
<dbReference type="InterPro" id="IPR005467">
    <property type="entry name" value="His_kinase_dom"/>
</dbReference>
<comment type="catalytic activity">
    <reaction evidence="1">
        <text>ATP + protein L-histidine = ADP + protein N-phospho-L-histidine.</text>
        <dbReference type="EC" id="2.7.13.3"/>
    </reaction>
</comment>
<dbReference type="InterPro" id="IPR003594">
    <property type="entry name" value="HATPase_dom"/>
</dbReference>
<feature type="transmembrane region" description="Helical" evidence="11">
    <location>
        <begin position="44"/>
        <end position="65"/>
    </location>
</feature>
<comment type="caution">
    <text evidence="13">The sequence shown here is derived from an EMBL/GenBank/DDBJ whole genome shotgun (WGS) entry which is preliminary data.</text>
</comment>
<reference evidence="13 14" key="1">
    <citation type="journal article" date="2016" name="Int. J. Syst. Evol. Microbiol.">
        <title>Peptococcus simiae sp. nov., isolated from rhesus macaque faeces and emended description of the genus Peptococcus.</title>
        <authorList>
            <person name="Shkoporov A.N."/>
            <person name="Efimov B.A."/>
            <person name="Kondova I."/>
            <person name="Ouwerling B."/>
            <person name="Chaplin A.V."/>
            <person name="Shcherbakova V.A."/>
            <person name="Langermans J.A.M."/>
        </authorList>
    </citation>
    <scope>NUCLEOTIDE SEQUENCE [LARGE SCALE GENOMIC DNA]</scope>
    <source>
        <strain evidence="13 14">M108</strain>
    </source>
</reference>
<dbReference type="PANTHER" id="PTHR45453">
    <property type="entry name" value="PHOSPHATE REGULON SENSOR PROTEIN PHOR"/>
    <property type="match status" value="1"/>
</dbReference>
<dbReference type="InterPro" id="IPR004358">
    <property type="entry name" value="Sig_transdc_His_kin-like_C"/>
</dbReference>
<keyword evidence="5 13" id="KW-0808">Transferase</keyword>
<proteinExistence type="predicted"/>
<evidence type="ECO:0000256" key="9">
    <source>
        <dbReference type="ARBA" id="ARBA00023012"/>
    </source>
</evidence>
<dbReference type="Gene3D" id="3.30.565.10">
    <property type="entry name" value="Histidine kinase-like ATPase, C-terminal domain"/>
    <property type="match status" value="1"/>
</dbReference>
<keyword evidence="10 11" id="KW-0472">Membrane</keyword>
<dbReference type="PANTHER" id="PTHR45453:SF2">
    <property type="entry name" value="HISTIDINE KINASE"/>
    <property type="match status" value="1"/>
</dbReference>
<dbReference type="InterPro" id="IPR050351">
    <property type="entry name" value="BphY/WalK/GraS-like"/>
</dbReference>
<name>A0ABW9GWE6_9FIRM</name>
<dbReference type="GO" id="GO:0004673">
    <property type="term" value="F:protein histidine kinase activity"/>
    <property type="evidence" value="ECO:0007669"/>
    <property type="project" value="UniProtKB-EC"/>
</dbReference>
<keyword evidence="7 13" id="KW-0418">Kinase</keyword>
<keyword evidence="6 11" id="KW-0812">Transmembrane</keyword>
<evidence type="ECO:0000313" key="13">
    <source>
        <dbReference type="EMBL" id="MFM9413003.1"/>
    </source>
</evidence>
<dbReference type="RefSeq" id="WP_408976620.1">
    <property type="nucleotide sequence ID" value="NZ_JBJUVG010000001.1"/>
</dbReference>